<organism evidence="1 2">
    <name type="scientific">Phakopsora pachyrhizi</name>
    <name type="common">Asian soybean rust disease fungus</name>
    <dbReference type="NCBI Taxonomy" id="170000"/>
    <lineage>
        <taxon>Eukaryota</taxon>
        <taxon>Fungi</taxon>
        <taxon>Dikarya</taxon>
        <taxon>Basidiomycota</taxon>
        <taxon>Pucciniomycotina</taxon>
        <taxon>Pucciniomycetes</taxon>
        <taxon>Pucciniales</taxon>
        <taxon>Phakopsoraceae</taxon>
        <taxon>Phakopsora</taxon>
    </lineage>
</organism>
<evidence type="ECO:0000313" key="2">
    <source>
        <dbReference type="Proteomes" id="UP001153365"/>
    </source>
</evidence>
<dbReference type="EMBL" id="CALTRL010005970">
    <property type="protein sequence ID" value="CAH7688322.1"/>
    <property type="molecule type" value="Genomic_DNA"/>
</dbReference>
<dbReference type="Proteomes" id="UP001153365">
    <property type="component" value="Unassembled WGS sequence"/>
</dbReference>
<protein>
    <submittedName>
        <fullName evidence="1">Uncharacterized protein</fullName>
    </submittedName>
</protein>
<comment type="caution">
    <text evidence="1">The sequence shown here is derived from an EMBL/GenBank/DDBJ whole genome shotgun (WGS) entry which is preliminary data.</text>
</comment>
<keyword evidence="2" id="KW-1185">Reference proteome</keyword>
<sequence length="172" mass="19926">MTPIALMAKYCLAWLVFRSRTPPDYPNLVMDQSDSMTPLGWAGWIQEFDQLGKGIWMDDISEEEDKDLNHQTTKDSTPTSITDLPIQIKMEFLDTEQIFLDESPSNWLIIHVGHEKVATTIKPSGYAGSDDPSVLGTLNGFQKVQMREASNKRSLKTWRWWIYERRFIPEDR</sequence>
<reference evidence="1" key="1">
    <citation type="submission" date="2022-06" db="EMBL/GenBank/DDBJ databases">
        <authorList>
            <consortium name="SYNGENTA / RWTH Aachen University"/>
        </authorList>
    </citation>
    <scope>NUCLEOTIDE SEQUENCE</scope>
</reference>
<dbReference type="AlphaFoldDB" id="A0AAV0BLZ5"/>
<accession>A0AAV0BLZ5</accession>
<proteinExistence type="predicted"/>
<name>A0AAV0BLZ5_PHAPC</name>
<evidence type="ECO:0000313" key="1">
    <source>
        <dbReference type="EMBL" id="CAH7688322.1"/>
    </source>
</evidence>
<gene>
    <name evidence="1" type="ORF">PPACK8108_LOCUS23274</name>
</gene>